<dbReference type="Pfam" id="PF13581">
    <property type="entry name" value="HATPase_c_2"/>
    <property type="match status" value="1"/>
</dbReference>
<dbReference type="KEGG" id="hmn:HM131_15605"/>
<dbReference type="AlphaFoldDB" id="A0A1W5ZXY1"/>
<dbReference type="InterPro" id="IPR036890">
    <property type="entry name" value="HATPase_C_sf"/>
</dbReference>
<dbReference type="SUPFAM" id="SSF55874">
    <property type="entry name" value="ATPase domain of HSP90 chaperone/DNA topoisomerase II/histidine kinase"/>
    <property type="match status" value="1"/>
</dbReference>
<evidence type="ECO:0000313" key="3">
    <source>
        <dbReference type="Proteomes" id="UP000192527"/>
    </source>
</evidence>
<dbReference type="CDD" id="cd16936">
    <property type="entry name" value="HATPase_RsbW-like"/>
    <property type="match status" value="1"/>
</dbReference>
<evidence type="ECO:0000259" key="1">
    <source>
        <dbReference type="Pfam" id="PF13581"/>
    </source>
</evidence>
<dbReference type="Proteomes" id="UP000192527">
    <property type="component" value="Chromosome"/>
</dbReference>
<dbReference type="Gene3D" id="3.30.565.10">
    <property type="entry name" value="Histidine kinase-like ATPase, C-terminal domain"/>
    <property type="match status" value="1"/>
</dbReference>
<dbReference type="InterPro" id="IPR003594">
    <property type="entry name" value="HATPase_dom"/>
</dbReference>
<protein>
    <recommendedName>
        <fullName evidence="1">Histidine kinase/HSP90-like ATPase domain-containing protein</fullName>
    </recommendedName>
</protein>
<keyword evidence="3" id="KW-1185">Reference proteome</keyword>
<reference evidence="2 3" key="1">
    <citation type="submission" date="2017-04" db="EMBL/GenBank/DDBJ databases">
        <title>The whole genome sequencing and assembly of Halobacillus mangrovi strain.</title>
        <authorList>
            <person name="Lee S.-J."/>
            <person name="Park M.-K."/>
            <person name="Kim J.-Y."/>
            <person name="Lee Y.-J."/>
            <person name="Yi H."/>
            <person name="Bahn Y.-S."/>
            <person name="Kim J.F."/>
            <person name="Lee D.-W."/>
        </authorList>
    </citation>
    <scope>NUCLEOTIDE SEQUENCE [LARGE SCALE GENOMIC DNA]</scope>
    <source>
        <strain evidence="2 3">KTB 131</strain>
    </source>
</reference>
<feature type="domain" description="Histidine kinase/HSP90-like ATPase" evidence="1">
    <location>
        <begin position="39"/>
        <end position="134"/>
    </location>
</feature>
<proteinExistence type="predicted"/>
<sequence length="141" mass="16725">MMNTSYEANIFHPKDLKEIRKRFYPHLVQRFGKDQLLVDASISEAIVNSWKHGHGSSTDTPIKVKVTFLNSMMIVRVQDCGEGFNWKEYQIQSDMKHWFPNVEDLEDRGRGIVLMLRVMDKLRYNNKGNECVLMKKYRRQE</sequence>
<evidence type="ECO:0000313" key="2">
    <source>
        <dbReference type="EMBL" id="ARI78188.1"/>
    </source>
</evidence>
<dbReference type="RefSeq" id="WP_085030647.1">
    <property type="nucleotide sequence ID" value="NZ_CP020772.1"/>
</dbReference>
<accession>A0A1W5ZXY1</accession>
<dbReference type="EMBL" id="CP020772">
    <property type="protein sequence ID" value="ARI78188.1"/>
    <property type="molecule type" value="Genomic_DNA"/>
</dbReference>
<dbReference type="STRING" id="402384.HM131_15605"/>
<name>A0A1W5ZXY1_9BACI</name>
<organism evidence="2 3">
    <name type="scientific">Halobacillus mangrovi</name>
    <dbReference type="NCBI Taxonomy" id="402384"/>
    <lineage>
        <taxon>Bacteria</taxon>
        <taxon>Bacillati</taxon>
        <taxon>Bacillota</taxon>
        <taxon>Bacilli</taxon>
        <taxon>Bacillales</taxon>
        <taxon>Bacillaceae</taxon>
        <taxon>Halobacillus</taxon>
    </lineage>
</organism>
<gene>
    <name evidence="2" type="ORF">HM131_15605</name>
</gene>
<dbReference type="OrthoDB" id="9792240at2"/>